<evidence type="ECO:0000256" key="5">
    <source>
        <dbReference type="ARBA" id="ARBA00022729"/>
    </source>
</evidence>
<evidence type="ECO:0000259" key="10">
    <source>
        <dbReference type="Pfam" id="PF00149"/>
    </source>
</evidence>
<feature type="domain" description="5'-Nucleotidase C-terminal" evidence="11">
    <location>
        <begin position="358"/>
        <end position="537"/>
    </location>
</feature>
<gene>
    <name evidence="13 14" type="primary">LOC117243346</name>
</gene>
<dbReference type="GO" id="GO:0008253">
    <property type="term" value="F:5'-nucleotidase activity"/>
    <property type="evidence" value="ECO:0007669"/>
    <property type="project" value="UniProtKB-EC"/>
</dbReference>
<dbReference type="PANTHER" id="PTHR11575">
    <property type="entry name" value="5'-NUCLEOTIDASE-RELATED"/>
    <property type="match status" value="1"/>
</dbReference>
<dbReference type="GO" id="GO:0046872">
    <property type="term" value="F:metal ion binding"/>
    <property type="evidence" value="ECO:0007669"/>
    <property type="project" value="UniProtKB-KW"/>
</dbReference>
<dbReference type="AlphaFoldDB" id="A0A6J3LNA0"/>
<dbReference type="InterPro" id="IPR008334">
    <property type="entry name" value="5'-Nucleotdase_C"/>
</dbReference>
<evidence type="ECO:0000256" key="7">
    <source>
        <dbReference type="ARBA" id="ARBA00022801"/>
    </source>
</evidence>
<dbReference type="InterPro" id="IPR029052">
    <property type="entry name" value="Metallo-depent_PP-like"/>
</dbReference>
<protein>
    <recommendedName>
        <fullName evidence="3">5'-nucleotidase</fullName>
        <ecNumber evidence="3">3.1.3.5</ecNumber>
    </recommendedName>
</protein>
<accession>A0A6J3LNA0</accession>
<dbReference type="InterPro" id="IPR036907">
    <property type="entry name" value="5'-Nucleotdase_C_sf"/>
</dbReference>
<dbReference type="InterPro" id="IPR006179">
    <property type="entry name" value="5_nucleotidase/apyrase"/>
</dbReference>
<keyword evidence="12" id="KW-1185">Reference proteome</keyword>
<dbReference type="FunFam" id="3.60.21.10:FF:000020">
    <property type="entry name" value="NT5E isoform 4"/>
    <property type="match status" value="1"/>
</dbReference>
<dbReference type="KEGG" id="bvk:117243346"/>
<dbReference type="Gene3D" id="3.90.780.10">
    <property type="entry name" value="5'-Nucleotidase, C-terminal domain"/>
    <property type="match status" value="1"/>
</dbReference>
<name>A0A6J3LNA0_9HYME</name>
<dbReference type="GO" id="GO:0006196">
    <property type="term" value="P:AMP catabolic process"/>
    <property type="evidence" value="ECO:0007669"/>
    <property type="project" value="TreeGrafter"/>
</dbReference>
<dbReference type="PANTHER" id="PTHR11575:SF24">
    <property type="entry name" value="5'-NUCLEOTIDASE"/>
    <property type="match status" value="1"/>
</dbReference>
<sequence length="608" mass="67692">MQPKREQPCDKMLVAWIMITTVLAFSSEVLGNPMPTEPQESEGLTLRIVHTNDMHSRFEQTSRLSSVCSKKEAEEKKCYGGFARIATLVRQARNSSVPCLFLNAGDTYQGSMWFSVYKWEIVAKFLNLLAPNVTSLGNHEFDESVEGLIPFIQNASFPIVTSNLDLSKQPDLAATKLKNSTVLTVNGVKIGVIGYLTPDTKIIARTENVIFLDEVESIRREAKQLKSQGVNILIAVGHSGFEMDKKIGREVEDIDIVIGGHTNTFLYNGIQPDLEVPEGLYPTEVIQKSGRKVYVVQAYAYTKYLGNLTVTFDDKGEVTYINGNPILVDSSIEQAKDILNELEQMRDAIDNISLRILGKTQVLLEGDSKVCRLRECNLGNLITDSMIDYNVGEYADQSSWTDAAIAIHNSGSIRSSITRGNEDKVTMGDVLNVLPFHNTILKASMTGELLLSVLEWSVYNLDKDNTANLFGAFLQVSGLQVVYDLTQPKNSRVISVEVLCASCNVPTYNKLEKNRTYNVLLTDFLQSGGDGYSMLKDLKTTSLGVTTSNTLMMYLEKHSPVHPAVEWRITYFNNYFQTVCTTCSGTNSIYHPIGLTILLPIFSWLLAR</sequence>
<dbReference type="EC" id="3.1.3.5" evidence="3"/>
<evidence type="ECO:0000313" key="13">
    <source>
        <dbReference type="RefSeq" id="XP_033366629.1"/>
    </source>
</evidence>
<dbReference type="CDD" id="cd07409">
    <property type="entry name" value="MPP_CD73_N"/>
    <property type="match status" value="1"/>
</dbReference>
<evidence type="ECO:0000256" key="2">
    <source>
        <dbReference type="ARBA" id="ARBA00006654"/>
    </source>
</evidence>
<evidence type="ECO:0000313" key="12">
    <source>
        <dbReference type="Proteomes" id="UP000504631"/>
    </source>
</evidence>
<keyword evidence="9" id="KW-0175">Coiled coil</keyword>
<dbReference type="PROSITE" id="PS00785">
    <property type="entry name" value="5_NUCLEOTIDASE_1"/>
    <property type="match status" value="1"/>
</dbReference>
<evidence type="ECO:0000256" key="1">
    <source>
        <dbReference type="ARBA" id="ARBA00000815"/>
    </source>
</evidence>
<evidence type="ECO:0000259" key="11">
    <source>
        <dbReference type="Pfam" id="PF02872"/>
    </source>
</evidence>
<feature type="domain" description="Calcineurin-like phosphoesterase" evidence="10">
    <location>
        <begin position="46"/>
        <end position="262"/>
    </location>
</feature>
<dbReference type="InterPro" id="IPR004843">
    <property type="entry name" value="Calcineurin-like_PHP"/>
</dbReference>
<dbReference type="Gene3D" id="3.60.21.10">
    <property type="match status" value="1"/>
</dbReference>
<dbReference type="SUPFAM" id="SSF56300">
    <property type="entry name" value="Metallo-dependent phosphatases"/>
    <property type="match status" value="1"/>
</dbReference>
<dbReference type="PRINTS" id="PR01607">
    <property type="entry name" value="APYRASEFAMLY"/>
</dbReference>
<dbReference type="InterPro" id="IPR006146">
    <property type="entry name" value="5'-Nucleotdase_CS"/>
</dbReference>
<dbReference type="GO" id="GO:0005886">
    <property type="term" value="C:plasma membrane"/>
    <property type="evidence" value="ECO:0007669"/>
    <property type="project" value="TreeGrafter"/>
</dbReference>
<evidence type="ECO:0000256" key="8">
    <source>
        <dbReference type="RuleBase" id="RU362119"/>
    </source>
</evidence>
<evidence type="ECO:0000256" key="3">
    <source>
        <dbReference type="ARBA" id="ARBA00012643"/>
    </source>
</evidence>
<evidence type="ECO:0000256" key="9">
    <source>
        <dbReference type="SAM" id="Coils"/>
    </source>
</evidence>
<dbReference type="RefSeq" id="XP_033366629.1">
    <property type="nucleotide sequence ID" value="XM_033510738.1"/>
</dbReference>
<dbReference type="Proteomes" id="UP000504631">
    <property type="component" value="Unplaced"/>
</dbReference>
<dbReference type="FunFam" id="3.90.780.10:FF:000001">
    <property type="entry name" value="NT5E isoform 3"/>
    <property type="match status" value="1"/>
</dbReference>
<keyword evidence="6 8" id="KW-0547">Nucleotide-binding</keyword>
<dbReference type="PROSITE" id="PS00786">
    <property type="entry name" value="5_NUCLEOTIDASE_2"/>
    <property type="match status" value="1"/>
</dbReference>
<keyword evidence="7 8" id="KW-0378">Hydrolase</keyword>
<feature type="chain" id="PRO_5044518554" description="5'-nucleotidase" evidence="8">
    <location>
        <begin position="25"/>
        <end position="608"/>
    </location>
</feature>
<feature type="signal peptide" evidence="8">
    <location>
        <begin position="1"/>
        <end position="24"/>
    </location>
</feature>
<evidence type="ECO:0000256" key="6">
    <source>
        <dbReference type="ARBA" id="ARBA00022741"/>
    </source>
</evidence>
<dbReference type="SUPFAM" id="SSF55816">
    <property type="entry name" value="5'-nucleotidase (syn. UDP-sugar hydrolase), C-terminal domain"/>
    <property type="match status" value="1"/>
</dbReference>
<evidence type="ECO:0000256" key="4">
    <source>
        <dbReference type="ARBA" id="ARBA00022723"/>
    </source>
</evidence>
<dbReference type="Pfam" id="PF00149">
    <property type="entry name" value="Metallophos"/>
    <property type="match status" value="1"/>
</dbReference>
<evidence type="ECO:0000313" key="14">
    <source>
        <dbReference type="RefSeq" id="XP_033366630.1"/>
    </source>
</evidence>
<dbReference type="RefSeq" id="XP_033366630.1">
    <property type="nucleotide sequence ID" value="XM_033510739.1"/>
</dbReference>
<dbReference type="Pfam" id="PF02872">
    <property type="entry name" value="5_nucleotid_C"/>
    <property type="match status" value="1"/>
</dbReference>
<reference evidence="13 14" key="1">
    <citation type="submission" date="2025-04" db="UniProtKB">
        <authorList>
            <consortium name="RefSeq"/>
        </authorList>
    </citation>
    <scope>IDENTIFICATION</scope>
    <source>
        <tissue evidence="13 14">Muscle</tissue>
    </source>
</reference>
<organism evidence="12 14">
    <name type="scientific">Bombus vosnesenskii</name>
    <dbReference type="NCBI Taxonomy" id="207650"/>
    <lineage>
        <taxon>Eukaryota</taxon>
        <taxon>Metazoa</taxon>
        <taxon>Ecdysozoa</taxon>
        <taxon>Arthropoda</taxon>
        <taxon>Hexapoda</taxon>
        <taxon>Insecta</taxon>
        <taxon>Pterygota</taxon>
        <taxon>Neoptera</taxon>
        <taxon>Endopterygota</taxon>
        <taxon>Hymenoptera</taxon>
        <taxon>Apocrita</taxon>
        <taxon>Aculeata</taxon>
        <taxon>Apoidea</taxon>
        <taxon>Anthophila</taxon>
        <taxon>Apidae</taxon>
        <taxon>Bombus</taxon>
        <taxon>Pyrobombus</taxon>
    </lineage>
</organism>
<feature type="coiled-coil region" evidence="9">
    <location>
        <begin position="328"/>
        <end position="355"/>
    </location>
</feature>
<dbReference type="GO" id="GO:0000166">
    <property type="term" value="F:nucleotide binding"/>
    <property type="evidence" value="ECO:0007669"/>
    <property type="project" value="UniProtKB-KW"/>
</dbReference>
<keyword evidence="5 8" id="KW-0732">Signal</keyword>
<comment type="catalytic activity">
    <reaction evidence="1">
        <text>a ribonucleoside 5'-phosphate + H2O = a ribonucleoside + phosphate</text>
        <dbReference type="Rhea" id="RHEA:12484"/>
        <dbReference type="ChEBI" id="CHEBI:15377"/>
        <dbReference type="ChEBI" id="CHEBI:18254"/>
        <dbReference type="ChEBI" id="CHEBI:43474"/>
        <dbReference type="ChEBI" id="CHEBI:58043"/>
        <dbReference type="EC" id="3.1.3.5"/>
    </reaction>
</comment>
<comment type="similarity">
    <text evidence="2 8">Belongs to the 5'-nucleotidase family.</text>
</comment>
<keyword evidence="4" id="KW-0479">Metal-binding</keyword>
<dbReference type="GeneID" id="117243346"/>
<proteinExistence type="inferred from homology"/>